<name>A0A5N7JX42_9PSED</name>
<keyword evidence="1" id="KW-0812">Transmembrane</keyword>
<dbReference type="InterPro" id="IPR050708">
    <property type="entry name" value="T6SS_VgrG/RHS"/>
</dbReference>
<sequence>MSNLIHRNTPSLAAFDPRGLIVRNVDYHRSTAQVEAQARIQRQVLSSTGLLIEQWDPRLFQLSRSQPDIQANQRTVYSLGGQALRTDSVDAGWRITLPGAAGQLLEEWDARGAHQVHHYDQYVRPVAVFEHMAGDAQALCVERLAYAEQSDEEAARNRCGQVLRHDDGGGSLFHEFYGLRAEVIQQTRQFRQASAALDWPQPDAQRDLRLAPERFRTTVGFNALGERLHHMDAKGNRFEYAYGVDGQPASIFLLPKGGKRTQLMGERGYNAAGKVISERAGNRVLRTMHYRQFDGRLRQMTAHPPGPVAVGNALQDLTYDYDCVGNVVRIDDRAQPTQWSSNTLVNSASLYDYDTLSQLTKATGRETVGSQGGPGLPASVMFGSTDDSVWRRYTQRFSYDEAGNVLTLQHVPSSGTGFTRELRVAAGSNHFSPHSEGGAAPGLGRGFDHSGNLQGLEGTPGMGWDVRNQLVRMTQVAREGGDDDEECYAYDATGQRLLKRRVTHAKGVMHTAEVRYLPGLEIRHDSATGEQLNVLNLNLGTTTVRVLLWDRHPSGVSQEVQIRFGLSDHLGSSGLELGEQAQLLSQESYYPYGGTAWRAAKSASEASYRFIRYSGKERDASGLYYYGFRYYAPWLCRWVSPDPTGDADGLNLYAMVGGNPITEIDQQGLTGIPALESGEGQKNQLSLARRGIASMGRILRPRINEAASAAIRDGLATYIANTIATGIDLAVFSNVEPTPQRNQILRYTVAGLDALSVAHMSSGVAGNWTRFAPHIGFISAGIAGIGYAAHADALGSQAGEGWDPVATVRLSGHIRSLSRELVRQVIRGHGTGVSWGSTPMRARVGRTAAATATYAVATIANAMYGADVPALISPNVMPAVEAYDAAMGTLIRAGHETATRDPHGQTLQLPDPVATMHGGLSRMFNQVWAYWASTGVEALTVAITGLPVAAQGRGTRMLVMAARGVISALTQWRGFLVEVATRGYASLGARWRRNAGA</sequence>
<dbReference type="InterPro" id="IPR022385">
    <property type="entry name" value="Rhs_assc_core"/>
</dbReference>
<dbReference type="PANTHER" id="PTHR32305:SF15">
    <property type="entry name" value="PROTEIN RHSA-RELATED"/>
    <property type="match status" value="1"/>
</dbReference>
<evidence type="ECO:0000313" key="2">
    <source>
        <dbReference type="EMBL" id="MPQ85921.1"/>
    </source>
</evidence>
<dbReference type="Proteomes" id="UP000325438">
    <property type="component" value="Unassembled WGS sequence"/>
</dbReference>
<dbReference type="PANTHER" id="PTHR32305">
    <property type="match status" value="1"/>
</dbReference>
<organism evidence="2 3">
    <name type="scientific">Pseudomonas kitaguniensis</name>
    <dbReference type="NCBI Taxonomy" id="2607908"/>
    <lineage>
        <taxon>Bacteria</taxon>
        <taxon>Pseudomonadati</taxon>
        <taxon>Pseudomonadota</taxon>
        <taxon>Gammaproteobacteria</taxon>
        <taxon>Pseudomonadales</taxon>
        <taxon>Pseudomonadaceae</taxon>
        <taxon>Pseudomonas</taxon>
    </lineage>
</organism>
<evidence type="ECO:0000313" key="3">
    <source>
        <dbReference type="Proteomes" id="UP000325438"/>
    </source>
</evidence>
<evidence type="ECO:0000256" key="1">
    <source>
        <dbReference type="SAM" id="Phobius"/>
    </source>
</evidence>
<keyword evidence="1" id="KW-1133">Transmembrane helix</keyword>
<accession>A0A5N7JX42</accession>
<dbReference type="AlphaFoldDB" id="A0A5N7JX42"/>
<comment type="caution">
    <text evidence="2">The sequence shown here is derived from an EMBL/GenBank/DDBJ whole genome shotgun (WGS) entry which is preliminary data.</text>
</comment>
<proteinExistence type="predicted"/>
<protein>
    <submittedName>
        <fullName evidence="2">RHS repeat-associated core domain-containing protein</fullName>
    </submittedName>
</protein>
<feature type="transmembrane region" description="Helical" evidence="1">
    <location>
        <begin position="928"/>
        <end position="950"/>
    </location>
</feature>
<dbReference type="Gene3D" id="2.180.10.10">
    <property type="entry name" value="RHS repeat-associated core"/>
    <property type="match status" value="1"/>
</dbReference>
<gene>
    <name evidence="2" type="ORF">F0170_19115</name>
</gene>
<dbReference type="EMBL" id="VUBA01000118">
    <property type="protein sequence ID" value="MPQ85921.1"/>
    <property type="molecule type" value="Genomic_DNA"/>
</dbReference>
<keyword evidence="1" id="KW-0472">Membrane</keyword>
<dbReference type="RefSeq" id="WP_152750567.1">
    <property type="nucleotide sequence ID" value="NZ_VUBA01000118.1"/>
</dbReference>
<reference evidence="2 3" key="1">
    <citation type="submission" date="2019-09" db="EMBL/GenBank/DDBJ databases">
        <title>The draft genomes of Allium pathogen Pseudomonas sp.</title>
        <authorList>
            <person name="Fujikawa T."/>
            <person name="Sawada H."/>
        </authorList>
    </citation>
    <scope>NUCLEOTIDE SEQUENCE [LARGE SCALE GENOMIC DNA]</scope>
    <source>
        <strain evidence="2 3">MAFF 730085</strain>
    </source>
</reference>
<dbReference type="NCBIfam" id="TIGR03696">
    <property type="entry name" value="Rhs_assc_core"/>
    <property type="match status" value="1"/>
</dbReference>